<keyword evidence="2" id="KW-1185">Reference proteome</keyword>
<protein>
    <submittedName>
        <fullName evidence="1">Uncharacterized protein</fullName>
    </submittedName>
</protein>
<dbReference type="Proteomes" id="UP000772434">
    <property type="component" value="Unassembled WGS sequence"/>
</dbReference>
<name>A0A9P5PBW8_9AGAR</name>
<evidence type="ECO:0000313" key="1">
    <source>
        <dbReference type="EMBL" id="KAF9059405.1"/>
    </source>
</evidence>
<gene>
    <name evidence="1" type="ORF">BDP27DRAFT_1181307</name>
</gene>
<feature type="non-terminal residue" evidence="1">
    <location>
        <position position="60"/>
    </location>
</feature>
<accession>A0A9P5PBW8</accession>
<dbReference type="AlphaFoldDB" id="A0A9P5PBW8"/>
<feature type="non-terminal residue" evidence="1">
    <location>
        <position position="1"/>
    </location>
</feature>
<organism evidence="1 2">
    <name type="scientific">Rhodocollybia butyracea</name>
    <dbReference type="NCBI Taxonomy" id="206335"/>
    <lineage>
        <taxon>Eukaryota</taxon>
        <taxon>Fungi</taxon>
        <taxon>Dikarya</taxon>
        <taxon>Basidiomycota</taxon>
        <taxon>Agaricomycotina</taxon>
        <taxon>Agaricomycetes</taxon>
        <taxon>Agaricomycetidae</taxon>
        <taxon>Agaricales</taxon>
        <taxon>Marasmiineae</taxon>
        <taxon>Omphalotaceae</taxon>
        <taxon>Rhodocollybia</taxon>
    </lineage>
</organism>
<dbReference type="OrthoDB" id="1728974at2759"/>
<evidence type="ECO:0000313" key="2">
    <source>
        <dbReference type="Proteomes" id="UP000772434"/>
    </source>
</evidence>
<sequence>QSGRQLRSLFATILKDCRPSRPGILWDEFKQYICDDVQHLLSRGILNDPSQDQIYDYGLY</sequence>
<comment type="caution">
    <text evidence="1">The sequence shown here is derived from an EMBL/GenBank/DDBJ whole genome shotgun (WGS) entry which is preliminary data.</text>
</comment>
<reference evidence="1" key="1">
    <citation type="submission" date="2020-11" db="EMBL/GenBank/DDBJ databases">
        <authorList>
            <consortium name="DOE Joint Genome Institute"/>
            <person name="Ahrendt S."/>
            <person name="Riley R."/>
            <person name="Andreopoulos W."/>
            <person name="Labutti K."/>
            <person name="Pangilinan J."/>
            <person name="Ruiz-Duenas F.J."/>
            <person name="Barrasa J.M."/>
            <person name="Sanchez-Garcia M."/>
            <person name="Camarero S."/>
            <person name="Miyauchi S."/>
            <person name="Serrano A."/>
            <person name="Linde D."/>
            <person name="Babiker R."/>
            <person name="Drula E."/>
            <person name="Ayuso-Fernandez I."/>
            <person name="Pacheco R."/>
            <person name="Padilla G."/>
            <person name="Ferreira P."/>
            <person name="Barriuso J."/>
            <person name="Kellner H."/>
            <person name="Castanera R."/>
            <person name="Alfaro M."/>
            <person name="Ramirez L."/>
            <person name="Pisabarro A.G."/>
            <person name="Kuo A."/>
            <person name="Tritt A."/>
            <person name="Lipzen A."/>
            <person name="He G."/>
            <person name="Yan M."/>
            <person name="Ng V."/>
            <person name="Cullen D."/>
            <person name="Martin F."/>
            <person name="Rosso M.-N."/>
            <person name="Henrissat B."/>
            <person name="Hibbett D."/>
            <person name="Martinez A.T."/>
            <person name="Grigoriev I.V."/>
        </authorList>
    </citation>
    <scope>NUCLEOTIDE SEQUENCE</scope>
    <source>
        <strain evidence="1">AH 40177</strain>
    </source>
</reference>
<proteinExistence type="predicted"/>
<dbReference type="EMBL" id="JADNRY010000304">
    <property type="protein sequence ID" value="KAF9059405.1"/>
    <property type="molecule type" value="Genomic_DNA"/>
</dbReference>